<comment type="caution">
    <text evidence="2">The sequence shown here is derived from an EMBL/GenBank/DDBJ whole genome shotgun (WGS) entry which is preliminary data.</text>
</comment>
<gene>
    <name evidence="2" type="ORF">PSACC_03238</name>
</gene>
<dbReference type="PANTHER" id="PTHR15276">
    <property type="entry name" value="H4 D10S170 PROTEIN-RELATED"/>
    <property type="match status" value="1"/>
</dbReference>
<dbReference type="Proteomes" id="UP000240830">
    <property type="component" value="Unassembled WGS sequence"/>
</dbReference>
<dbReference type="AlphaFoldDB" id="A0A2H9TGU2"/>
<name>A0A2H9TGU2_9FUNG</name>
<evidence type="ECO:0000256" key="1">
    <source>
        <dbReference type="SAM" id="Coils"/>
    </source>
</evidence>
<keyword evidence="1" id="KW-0175">Coiled coil</keyword>
<keyword evidence="3" id="KW-1185">Reference proteome</keyword>
<feature type="coiled-coil region" evidence="1">
    <location>
        <begin position="85"/>
        <end position="112"/>
    </location>
</feature>
<sequence length="239" mass="27241">MVTSDELSLRSRITELEAKLAQEQSHRHHLEDTVETLRTSTSALLNTFEQSQEGISNRLIREVSRLKGIQLDMCNEVEAHEAKLVAVLEERLQTLRTQKVELENALECEQERIVNRLQRHIEELRISASQERSPVSLEGNLTPSPRLELPEQINLAVTQHIEREAALKRQIVKLQEENQQLLVENMRLQNKVRRQSIEDSPILEPLSPVLKGGRRSGSITELHLAGLKKSGQVPSDSDH</sequence>
<dbReference type="STRING" id="1246581.A0A2H9TGU2"/>
<reference evidence="2 3" key="1">
    <citation type="submission" date="2016-10" db="EMBL/GenBank/DDBJ databases">
        <title>The genome of Paramicrosporidium saccamoebae is the missing link in understanding Cryptomycota and Microsporidia evolution.</title>
        <authorList>
            <person name="Quandt C.A."/>
            <person name="Beaudet D."/>
            <person name="Corsaro D."/>
            <person name="Michel R."/>
            <person name="Corradi N."/>
            <person name="James T."/>
        </authorList>
    </citation>
    <scope>NUCLEOTIDE SEQUENCE [LARGE SCALE GENOMIC DNA]</scope>
    <source>
        <strain evidence="2 3">KSL3</strain>
    </source>
</reference>
<dbReference type="Pfam" id="PF09755">
    <property type="entry name" value="DUF2046"/>
    <property type="match status" value="1"/>
</dbReference>
<dbReference type="PANTHER" id="PTHR15276:SF0">
    <property type="entry name" value="COILED-COIL DOMAIN-CONTAINING PROTEIN 6"/>
    <property type="match status" value="1"/>
</dbReference>
<evidence type="ECO:0000313" key="3">
    <source>
        <dbReference type="Proteomes" id="UP000240830"/>
    </source>
</evidence>
<feature type="coiled-coil region" evidence="1">
    <location>
        <begin position="157"/>
        <end position="198"/>
    </location>
</feature>
<dbReference type="OrthoDB" id="78858at2759"/>
<proteinExistence type="predicted"/>
<dbReference type="EMBL" id="MTSL01000200">
    <property type="protein sequence ID" value="PJF16961.1"/>
    <property type="molecule type" value="Genomic_DNA"/>
</dbReference>
<protein>
    <submittedName>
        <fullName evidence="2">Uncharacterized protein</fullName>
    </submittedName>
</protein>
<accession>A0A2H9TGU2</accession>
<dbReference type="InterPro" id="IPR019152">
    <property type="entry name" value="DUF2046"/>
</dbReference>
<evidence type="ECO:0000313" key="2">
    <source>
        <dbReference type="EMBL" id="PJF16961.1"/>
    </source>
</evidence>
<organism evidence="2 3">
    <name type="scientific">Paramicrosporidium saccamoebae</name>
    <dbReference type="NCBI Taxonomy" id="1246581"/>
    <lineage>
        <taxon>Eukaryota</taxon>
        <taxon>Fungi</taxon>
        <taxon>Fungi incertae sedis</taxon>
        <taxon>Cryptomycota</taxon>
        <taxon>Cryptomycota incertae sedis</taxon>
        <taxon>Paramicrosporidium</taxon>
    </lineage>
</organism>